<keyword evidence="15" id="KW-0472">Membrane</keyword>
<evidence type="ECO:0000256" key="1">
    <source>
        <dbReference type="ARBA" id="ARBA00007090"/>
    </source>
</evidence>
<dbReference type="GO" id="GO:0008955">
    <property type="term" value="F:peptidoglycan glycosyltransferase activity"/>
    <property type="evidence" value="ECO:0007669"/>
    <property type="project" value="UniProtKB-EC"/>
</dbReference>
<keyword evidence="15" id="KW-0812">Transmembrane</keyword>
<dbReference type="EMBL" id="NMVO01000016">
    <property type="protein sequence ID" value="OYO10582.1"/>
    <property type="molecule type" value="Genomic_DNA"/>
</dbReference>
<evidence type="ECO:0000256" key="12">
    <source>
        <dbReference type="ARBA" id="ARBA00034000"/>
    </source>
</evidence>
<dbReference type="InterPro" id="IPR001264">
    <property type="entry name" value="Glyco_trans_51"/>
</dbReference>
<evidence type="ECO:0000256" key="5">
    <source>
        <dbReference type="ARBA" id="ARBA00022676"/>
    </source>
</evidence>
<dbReference type="SUPFAM" id="SSF53955">
    <property type="entry name" value="Lysozyme-like"/>
    <property type="match status" value="1"/>
</dbReference>
<comment type="similarity">
    <text evidence="2">In the N-terminal section; belongs to the glycosyltransferase 51 family.</text>
</comment>
<keyword evidence="9" id="KW-0573">Peptidoglycan synthesis</keyword>
<evidence type="ECO:0000313" key="18">
    <source>
        <dbReference type="EMBL" id="OYO10582.1"/>
    </source>
</evidence>
<dbReference type="Pfam" id="PF00905">
    <property type="entry name" value="Transpeptidase"/>
    <property type="match status" value="1"/>
</dbReference>
<evidence type="ECO:0000256" key="14">
    <source>
        <dbReference type="SAM" id="MobiDB-lite"/>
    </source>
</evidence>
<dbReference type="OrthoDB" id="9766909at2"/>
<evidence type="ECO:0000256" key="7">
    <source>
        <dbReference type="ARBA" id="ARBA00022801"/>
    </source>
</evidence>
<organism evidence="18 19">
    <name type="scientific">Enemella evansiae</name>
    <dbReference type="NCBI Taxonomy" id="2016499"/>
    <lineage>
        <taxon>Bacteria</taxon>
        <taxon>Bacillati</taxon>
        <taxon>Actinomycetota</taxon>
        <taxon>Actinomycetes</taxon>
        <taxon>Propionibacteriales</taxon>
        <taxon>Propionibacteriaceae</taxon>
        <taxon>Enemella</taxon>
    </lineage>
</organism>
<dbReference type="FunFam" id="1.10.3810.10:FF:000001">
    <property type="entry name" value="Penicillin-binding protein 1A"/>
    <property type="match status" value="1"/>
</dbReference>
<dbReference type="GO" id="GO:0006508">
    <property type="term" value="P:proteolysis"/>
    <property type="evidence" value="ECO:0007669"/>
    <property type="project" value="UniProtKB-KW"/>
</dbReference>
<dbReference type="PANTHER" id="PTHR32282:SF33">
    <property type="entry name" value="PEPTIDOGLYCAN GLYCOSYLTRANSFERASE"/>
    <property type="match status" value="1"/>
</dbReference>
<evidence type="ECO:0000256" key="6">
    <source>
        <dbReference type="ARBA" id="ARBA00022679"/>
    </source>
</evidence>
<comment type="catalytic activity">
    <reaction evidence="12">
        <text>Preferential cleavage: (Ac)2-L-Lys-D-Ala-|-D-Ala. Also transpeptidation of peptidyl-alanyl moieties that are N-acyl substituents of D-alanine.</text>
        <dbReference type="EC" id="3.4.16.4"/>
    </reaction>
</comment>
<evidence type="ECO:0000256" key="13">
    <source>
        <dbReference type="ARBA" id="ARBA00049902"/>
    </source>
</evidence>
<sequence length="757" mass="81040">MPCAAEIPTTDRIRRSIVFGTAWRGSHSWFGFPSADYARRMRALMFTNRMLAFVMVSVFAGLLVAGLVVPFAGMAGAASRAAATGMNTLPAELETPPQPQQSKVLMANGEVLATFWEENRIYKPLSEISPLMQQAQIAIEDNRFYEHGAMDIRGTLRALVTNTSSDNTQGGSTLTQQYVKQVQIGIAKQAGDEAGIAAAQAPTVSRKIQELRYAVALEKRLTKDQILERYLNIAYYGDGAYGVESAARHYFNTTAKDLTLDQAAMLAGLVQNPAATDPVNNPTIATERRNVVLNRMAELNIVTQADADEAKKVQFDPSKVQNYPNGCVGTRYPFLCDYVKRSLEKMPALGNTPSERLDTLNRGGLTIQTEIDPTTQDAAEKAISDNLDPRDPVISTMSMIQPGTGLILAMAQSRPVMGSDAAAGETYYNYAVGGPNSDDPMGGAEGYQAGSTFKVFAAAAALQQGRGFGTTYNAPNTMDFGGQTFSSCEGDFRLPGDWRVSNSTSRNGTMNLVEATSWSVNTYYVQLIRDVGGCAATTMARDTGIELGSSGDVVEQFADKPSFVLGSAEVTPLSVAEAYATFAARGKHCEPIIMKSITDKNGKDIPVPSANCKQVMEPQVADAMNALLGEVMNGTGSPARIPGGYPQAGKTGTTDDNQAVWFAGYTPEVAGAAMIAIDKTNSYWESNRYNRSTPSLKGIRLPASGFWMEGSGGGDVGRNVYAPAMRAYLRGEPATRFATPPADLTRGGSGGNQRQGG</sequence>
<keyword evidence="10" id="KW-0511">Multifunctional enzyme</keyword>
<name>A0A255G539_9ACTN</name>
<comment type="caution">
    <text evidence="18">The sequence shown here is derived from an EMBL/GenBank/DDBJ whole genome shotgun (WGS) entry which is preliminary data.</text>
</comment>
<keyword evidence="8" id="KW-0133">Cell shape</keyword>
<dbReference type="InterPro" id="IPR023346">
    <property type="entry name" value="Lysozyme-like_dom_sf"/>
</dbReference>
<accession>A0A255G539</accession>
<dbReference type="GO" id="GO:0008658">
    <property type="term" value="F:penicillin binding"/>
    <property type="evidence" value="ECO:0007669"/>
    <property type="project" value="InterPro"/>
</dbReference>
<evidence type="ECO:0000256" key="4">
    <source>
        <dbReference type="ARBA" id="ARBA00022670"/>
    </source>
</evidence>
<gene>
    <name evidence="18" type="ORF">CGZ94_16355</name>
</gene>
<keyword evidence="4" id="KW-0645">Protease</keyword>
<evidence type="ECO:0000256" key="9">
    <source>
        <dbReference type="ARBA" id="ARBA00022984"/>
    </source>
</evidence>
<feature type="transmembrane region" description="Helical" evidence="15">
    <location>
        <begin position="50"/>
        <end position="72"/>
    </location>
</feature>
<keyword evidence="7" id="KW-0378">Hydrolase</keyword>
<dbReference type="InterPro" id="IPR001460">
    <property type="entry name" value="PCN-bd_Tpept"/>
</dbReference>
<keyword evidence="6" id="KW-0808">Transferase</keyword>
<evidence type="ECO:0000256" key="3">
    <source>
        <dbReference type="ARBA" id="ARBA00022645"/>
    </source>
</evidence>
<evidence type="ECO:0000259" key="17">
    <source>
        <dbReference type="Pfam" id="PF00912"/>
    </source>
</evidence>
<feature type="region of interest" description="Disordered" evidence="14">
    <location>
        <begin position="733"/>
        <end position="757"/>
    </location>
</feature>
<dbReference type="AlphaFoldDB" id="A0A255G539"/>
<evidence type="ECO:0000313" key="19">
    <source>
        <dbReference type="Proteomes" id="UP000215896"/>
    </source>
</evidence>
<dbReference type="PANTHER" id="PTHR32282">
    <property type="entry name" value="BINDING PROTEIN TRANSPEPTIDASE, PUTATIVE-RELATED"/>
    <property type="match status" value="1"/>
</dbReference>
<dbReference type="GO" id="GO:0071555">
    <property type="term" value="P:cell wall organization"/>
    <property type="evidence" value="ECO:0007669"/>
    <property type="project" value="UniProtKB-KW"/>
</dbReference>
<dbReference type="GO" id="GO:0009002">
    <property type="term" value="F:serine-type D-Ala-D-Ala carboxypeptidase activity"/>
    <property type="evidence" value="ECO:0007669"/>
    <property type="project" value="UniProtKB-EC"/>
</dbReference>
<comment type="similarity">
    <text evidence="1">In the C-terminal section; belongs to the transpeptidase family.</text>
</comment>
<dbReference type="GO" id="GO:0008360">
    <property type="term" value="P:regulation of cell shape"/>
    <property type="evidence" value="ECO:0007669"/>
    <property type="project" value="UniProtKB-KW"/>
</dbReference>
<dbReference type="GO" id="GO:0009252">
    <property type="term" value="P:peptidoglycan biosynthetic process"/>
    <property type="evidence" value="ECO:0007669"/>
    <property type="project" value="UniProtKB-KW"/>
</dbReference>
<dbReference type="InterPro" id="IPR036950">
    <property type="entry name" value="PBP_transglycosylase"/>
</dbReference>
<comment type="catalytic activity">
    <reaction evidence="13">
        <text>[GlcNAc-(1-&gt;4)-Mur2Ac(oyl-L-Ala-gamma-D-Glu-L-Lys-D-Ala-D-Ala)](n)-di-trans,octa-cis-undecaprenyl diphosphate + beta-D-GlcNAc-(1-&gt;4)-Mur2Ac(oyl-L-Ala-gamma-D-Glu-L-Lys-D-Ala-D-Ala)-di-trans,octa-cis-undecaprenyl diphosphate = [GlcNAc-(1-&gt;4)-Mur2Ac(oyl-L-Ala-gamma-D-Glu-L-Lys-D-Ala-D-Ala)](n+1)-di-trans,octa-cis-undecaprenyl diphosphate + di-trans,octa-cis-undecaprenyl diphosphate + H(+)</text>
        <dbReference type="Rhea" id="RHEA:23708"/>
        <dbReference type="Rhea" id="RHEA-COMP:9602"/>
        <dbReference type="Rhea" id="RHEA-COMP:9603"/>
        <dbReference type="ChEBI" id="CHEBI:15378"/>
        <dbReference type="ChEBI" id="CHEBI:58405"/>
        <dbReference type="ChEBI" id="CHEBI:60033"/>
        <dbReference type="ChEBI" id="CHEBI:78435"/>
        <dbReference type="EC" id="2.4.99.28"/>
    </reaction>
</comment>
<keyword evidence="19" id="KW-1185">Reference proteome</keyword>
<feature type="compositionally biased region" description="Gly residues" evidence="14">
    <location>
        <begin position="747"/>
        <end position="757"/>
    </location>
</feature>
<dbReference type="Pfam" id="PF00912">
    <property type="entry name" value="Transgly"/>
    <property type="match status" value="1"/>
</dbReference>
<dbReference type="InterPro" id="IPR012338">
    <property type="entry name" value="Beta-lactam/transpept-like"/>
</dbReference>
<dbReference type="InterPro" id="IPR050396">
    <property type="entry name" value="Glycosyltr_51/Transpeptidase"/>
</dbReference>
<keyword evidence="15" id="KW-1133">Transmembrane helix</keyword>
<feature type="domain" description="Penicillin-binding protein transpeptidase" evidence="16">
    <location>
        <begin position="399"/>
        <end position="675"/>
    </location>
</feature>
<dbReference type="Gene3D" id="3.40.710.10">
    <property type="entry name" value="DD-peptidase/beta-lactamase superfamily"/>
    <property type="match status" value="1"/>
</dbReference>
<dbReference type="Proteomes" id="UP000215896">
    <property type="component" value="Unassembled WGS sequence"/>
</dbReference>
<evidence type="ECO:0000256" key="8">
    <source>
        <dbReference type="ARBA" id="ARBA00022960"/>
    </source>
</evidence>
<evidence type="ECO:0000256" key="2">
    <source>
        <dbReference type="ARBA" id="ARBA00007739"/>
    </source>
</evidence>
<keyword evidence="3" id="KW-0121">Carboxypeptidase</keyword>
<dbReference type="GO" id="GO:0030288">
    <property type="term" value="C:outer membrane-bounded periplasmic space"/>
    <property type="evidence" value="ECO:0007669"/>
    <property type="project" value="TreeGrafter"/>
</dbReference>
<reference evidence="18 19" key="1">
    <citation type="submission" date="2017-07" db="EMBL/GenBank/DDBJ databases">
        <title>Draft whole genome sequences of clinical Proprionibacteriaceae strains.</title>
        <authorList>
            <person name="Bernier A.-M."/>
            <person name="Bernard K."/>
            <person name="Domingo M.-C."/>
        </authorList>
    </citation>
    <scope>NUCLEOTIDE SEQUENCE [LARGE SCALE GENOMIC DNA]</scope>
    <source>
        <strain evidence="18 19">NML 030167</strain>
    </source>
</reference>
<dbReference type="SUPFAM" id="SSF56601">
    <property type="entry name" value="beta-lactamase/transpeptidase-like"/>
    <property type="match status" value="1"/>
</dbReference>
<keyword evidence="5" id="KW-0328">Glycosyltransferase</keyword>
<evidence type="ECO:0000256" key="15">
    <source>
        <dbReference type="SAM" id="Phobius"/>
    </source>
</evidence>
<evidence type="ECO:0000259" key="16">
    <source>
        <dbReference type="Pfam" id="PF00905"/>
    </source>
</evidence>
<dbReference type="Gene3D" id="1.10.3810.10">
    <property type="entry name" value="Biosynthetic peptidoglycan transglycosylase-like"/>
    <property type="match status" value="1"/>
</dbReference>
<proteinExistence type="inferred from homology"/>
<keyword evidence="11" id="KW-0961">Cell wall biogenesis/degradation</keyword>
<protein>
    <submittedName>
        <fullName evidence="18">Penicillin-binding protein</fullName>
    </submittedName>
</protein>
<feature type="domain" description="Glycosyl transferase family 51" evidence="17">
    <location>
        <begin position="109"/>
        <end position="296"/>
    </location>
</feature>
<evidence type="ECO:0000256" key="10">
    <source>
        <dbReference type="ARBA" id="ARBA00023268"/>
    </source>
</evidence>
<evidence type="ECO:0000256" key="11">
    <source>
        <dbReference type="ARBA" id="ARBA00023316"/>
    </source>
</evidence>